<dbReference type="RefSeq" id="WP_165456264.1">
    <property type="nucleotide sequence ID" value="NZ_FZNM01000009.1"/>
</dbReference>
<gene>
    <name evidence="1" type="ORF">SAMN06265378_10928</name>
</gene>
<protein>
    <recommendedName>
        <fullName evidence="3">Glyceraldehyde-3-phosphate dehydrogenase</fullName>
    </recommendedName>
</protein>
<reference evidence="2" key="1">
    <citation type="submission" date="2017-06" db="EMBL/GenBank/DDBJ databases">
        <authorList>
            <person name="Varghese N."/>
            <person name="Submissions S."/>
        </authorList>
    </citation>
    <scope>NUCLEOTIDE SEQUENCE [LARGE SCALE GENOMIC DNA]</scope>
    <source>
        <strain evidence="2">DSM 26170</strain>
    </source>
</reference>
<name>A0A238XAM7_9RHOB</name>
<dbReference type="EMBL" id="FZNM01000009">
    <property type="protein sequence ID" value="SNR56096.1"/>
    <property type="molecule type" value="Genomic_DNA"/>
</dbReference>
<evidence type="ECO:0000313" key="1">
    <source>
        <dbReference type="EMBL" id="SNR56096.1"/>
    </source>
</evidence>
<dbReference type="Proteomes" id="UP000198409">
    <property type="component" value="Unassembled WGS sequence"/>
</dbReference>
<organism evidence="1 2">
    <name type="scientific">Paracoccus sediminis</name>
    <dbReference type="NCBI Taxonomy" id="1214787"/>
    <lineage>
        <taxon>Bacteria</taxon>
        <taxon>Pseudomonadati</taxon>
        <taxon>Pseudomonadota</taxon>
        <taxon>Alphaproteobacteria</taxon>
        <taxon>Rhodobacterales</taxon>
        <taxon>Paracoccaceae</taxon>
        <taxon>Paracoccus</taxon>
    </lineage>
</organism>
<accession>A0A238XAM7</accession>
<proteinExistence type="predicted"/>
<sequence>MTNTLTIALLVVILGLFAADQIWLQWQIPLLAARMVDGLVEYLSFWR</sequence>
<evidence type="ECO:0000313" key="2">
    <source>
        <dbReference type="Proteomes" id="UP000198409"/>
    </source>
</evidence>
<dbReference type="AlphaFoldDB" id="A0A238XAM7"/>
<evidence type="ECO:0008006" key="3">
    <source>
        <dbReference type="Google" id="ProtNLM"/>
    </source>
</evidence>